<dbReference type="GO" id="GO:0016757">
    <property type="term" value="F:glycosyltransferase activity"/>
    <property type="evidence" value="ECO:0007669"/>
    <property type="project" value="InterPro"/>
</dbReference>
<evidence type="ECO:0000259" key="2">
    <source>
        <dbReference type="Pfam" id="PF13579"/>
    </source>
</evidence>
<dbReference type="Pfam" id="PF00534">
    <property type="entry name" value="Glycos_transf_1"/>
    <property type="match status" value="1"/>
</dbReference>
<dbReference type="PANTHER" id="PTHR12526">
    <property type="entry name" value="GLYCOSYLTRANSFERASE"/>
    <property type="match status" value="1"/>
</dbReference>
<dbReference type="InterPro" id="IPR001296">
    <property type="entry name" value="Glyco_trans_1"/>
</dbReference>
<name>A0A7I9VIM2_9BACT</name>
<proteinExistence type="predicted"/>
<dbReference type="Proteomes" id="UP000503640">
    <property type="component" value="Unassembled WGS sequence"/>
</dbReference>
<dbReference type="SUPFAM" id="SSF53756">
    <property type="entry name" value="UDP-Glycosyltransferase/glycogen phosphorylase"/>
    <property type="match status" value="1"/>
</dbReference>
<dbReference type="Pfam" id="PF13579">
    <property type="entry name" value="Glyco_trans_4_4"/>
    <property type="match status" value="1"/>
</dbReference>
<dbReference type="PANTHER" id="PTHR12526:SF636">
    <property type="entry name" value="BLL3647 PROTEIN"/>
    <property type="match status" value="1"/>
</dbReference>
<keyword evidence="4" id="KW-1185">Reference proteome</keyword>
<sequence>MLTVIARPLRLLHVTTVPESLLFLTGQPGYLRGRGFEVAAVSSPGPALERFERAEGVVVHRVPMARAITPGRDLVALVRLVLLMRRLRPDLVDAHTPKGGLLGMLAAWLAGVPVRVYHVHGLRFLTATGLARRLLRTTERLAAALATRVLCVSRSVAELAVAEGVAPPEKVSVLLGGSINGIDAAGRFRAPSPEQAAAARAALGLPERARVLGFVGRLVREKGVVELWRAWTVLREELPDLRLVLVGPLEPQDPIPSEVVASLAGDPRVLLAGQDWDTPRYFRAMDVLALPSYREGFPVVPLEAAAMGLPVVSTRVPGCVDAVVDGVTGTLVPARDAAALTGALRAYLADPALRRRHGEAARARVLRDFAQERLWSALHDAYVEQVARAGRAPLVPAGGQG</sequence>
<dbReference type="EMBL" id="BJTG01000002">
    <property type="protein sequence ID" value="GEJ56256.1"/>
    <property type="molecule type" value="Genomic_DNA"/>
</dbReference>
<feature type="domain" description="Glycosyltransferase subfamily 4-like N-terminal" evidence="2">
    <location>
        <begin position="31"/>
        <end position="174"/>
    </location>
</feature>
<organism evidence="3 4">
    <name type="scientific">Anaeromyxobacter diazotrophicus</name>
    <dbReference type="NCBI Taxonomy" id="2590199"/>
    <lineage>
        <taxon>Bacteria</taxon>
        <taxon>Pseudomonadati</taxon>
        <taxon>Myxococcota</taxon>
        <taxon>Myxococcia</taxon>
        <taxon>Myxococcales</taxon>
        <taxon>Cystobacterineae</taxon>
        <taxon>Anaeromyxobacteraceae</taxon>
        <taxon>Anaeromyxobacter</taxon>
    </lineage>
</organism>
<dbReference type="RefSeq" id="WP_176063560.1">
    <property type="nucleotide sequence ID" value="NZ_BJTG01000002.1"/>
</dbReference>
<keyword evidence="3" id="KW-0808">Transferase</keyword>
<gene>
    <name evidence="3" type="ORF">AMYX_09970</name>
</gene>
<evidence type="ECO:0000313" key="3">
    <source>
        <dbReference type="EMBL" id="GEJ56256.1"/>
    </source>
</evidence>
<reference evidence="4" key="1">
    <citation type="journal article" date="2020" name="Appl. Environ. Microbiol.">
        <title>Diazotrophic Anaeromyxobacter Isolates from Soils.</title>
        <authorList>
            <person name="Masuda Y."/>
            <person name="Yamanaka H."/>
            <person name="Xu Z.X."/>
            <person name="Shiratori Y."/>
            <person name="Aono T."/>
            <person name="Amachi S."/>
            <person name="Senoo K."/>
            <person name="Itoh H."/>
        </authorList>
    </citation>
    <scope>NUCLEOTIDE SEQUENCE [LARGE SCALE GENOMIC DNA]</scope>
    <source>
        <strain evidence="4">R267</strain>
    </source>
</reference>
<feature type="domain" description="Glycosyl transferase family 1" evidence="1">
    <location>
        <begin position="199"/>
        <end position="363"/>
    </location>
</feature>
<dbReference type="InterPro" id="IPR028098">
    <property type="entry name" value="Glyco_trans_4-like_N"/>
</dbReference>
<dbReference type="CDD" id="cd03808">
    <property type="entry name" value="GT4_CapM-like"/>
    <property type="match status" value="1"/>
</dbReference>
<protein>
    <submittedName>
        <fullName evidence="3">Glycosyl transferase</fullName>
    </submittedName>
</protein>
<accession>A0A7I9VIM2</accession>
<dbReference type="AlphaFoldDB" id="A0A7I9VIM2"/>
<evidence type="ECO:0000313" key="4">
    <source>
        <dbReference type="Proteomes" id="UP000503640"/>
    </source>
</evidence>
<evidence type="ECO:0000259" key="1">
    <source>
        <dbReference type="Pfam" id="PF00534"/>
    </source>
</evidence>
<dbReference type="Gene3D" id="3.40.50.2000">
    <property type="entry name" value="Glycogen Phosphorylase B"/>
    <property type="match status" value="2"/>
</dbReference>
<comment type="caution">
    <text evidence="3">The sequence shown here is derived from an EMBL/GenBank/DDBJ whole genome shotgun (WGS) entry which is preliminary data.</text>
</comment>